<dbReference type="InterPro" id="IPR000868">
    <property type="entry name" value="Isochorismatase-like_dom"/>
</dbReference>
<dbReference type="EMBL" id="SHKO01000004">
    <property type="protein sequence ID" value="RZT92184.1"/>
    <property type="molecule type" value="Genomic_DNA"/>
</dbReference>
<keyword evidence="1" id="KW-0378">Hydrolase</keyword>
<evidence type="ECO:0000259" key="2">
    <source>
        <dbReference type="Pfam" id="PF00857"/>
    </source>
</evidence>
<dbReference type="InterPro" id="IPR050272">
    <property type="entry name" value="Isochorismatase-like_hydrls"/>
</dbReference>
<evidence type="ECO:0000313" key="4">
    <source>
        <dbReference type="Proteomes" id="UP000293398"/>
    </source>
</evidence>
<dbReference type="Pfam" id="PF00857">
    <property type="entry name" value="Isochorismatase"/>
    <property type="match status" value="1"/>
</dbReference>
<dbReference type="InterPro" id="IPR036380">
    <property type="entry name" value="Isochorismatase-like_sf"/>
</dbReference>
<proteinExistence type="predicted"/>
<dbReference type="AlphaFoldDB" id="A0A4Q7V8I3"/>
<dbReference type="PANTHER" id="PTHR43540:SF1">
    <property type="entry name" value="ISOCHORISMATASE HYDROLASE"/>
    <property type="match status" value="1"/>
</dbReference>
<feature type="domain" description="Isochorismatase-like" evidence="2">
    <location>
        <begin position="4"/>
        <end position="164"/>
    </location>
</feature>
<dbReference type="PANTHER" id="PTHR43540">
    <property type="entry name" value="PEROXYUREIDOACRYLATE/UREIDOACRYLATE AMIDOHYDROLASE-RELATED"/>
    <property type="match status" value="1"/>
</dbReference>
<dbReference type="OrthoDB" id="5360912at2"/>
<dbReference type="GO" id="GO:0016787">
    <property type="term" value="F:hydrolase activity"/>
    <property type="evidence" value="ECO:0007669"/>
    <property type="project" value="UniProtKB-KW"/>
</dbReference>
<reference evidence="3 4" key="1">
    <citation type="submission" date="2019-02" db="EMBL/GenBank/DDBJ databases">
        <title>Genomic Encyclopedia of Type Strains, Phase IV (KMG-IV): sequencing the most valuable type-strain genomes for metagenomic binning, comparative biology and taxonomic classification.</title>
        <authorList>
            <person name="Goeker M."/>
        </authorList>
    </citation>
    <scope>NUCLEOTIDE SEQUENCE [LARGE SCALE GENOMIC DNA]</scope>
    <source>
        <strain evidence="3 4">DSM 23814</strain>
    </source>
</reference>
<accession>A0A4Q7V8I3</accession>
<dbReference type="RefSeq" id="WP_130304940.1">
    <property type="nucleotide sequence ID" value="NZ_SHKO01000004.1"/>
</dbReference>
<protein>
    <submittedName>
        <fullName evidence="3">Nicotinamidase-related amidase</fullName>
    </submittedName>
</protein>
<dbReference type="Gene3D" id="3.40.50.850">
    <property type="entry name" value="Isochorismatase-like"/>
    <property type="match status" value="1"/>
</dbReference>
<keyword evidence="4" id="KW-1185">Reference proteome</keyword>
<evidence type="ECO:0000256" key="1">
    <source>
        <dbReference type="ARBA" id="ARBA00022801"/>
    </source>
</evidence>
<evidence type="ECO:0000313" key="3">
    <source>
        <dbReference type="EMBL" id="RZT92184.1"/>
    </source>
</evidence>
<gene>
    <name evidence="3" type="ORF">EV681_4093</name>
</gene>
<sequence>MLKALLIIDMQNFVVDRIEQGVQYYPENCIENMKRVLDQFRQAGKPVVHVRHQSLEKESIFHESSLLSLPLASFEELADEPVFIKSTSSAFSSTELLSYLQTARISELVVIGAVAGFCVNSTVRMGADLGLKITVVKDAVISFELGQYELGAAQIHNVTLALLDADFASVIACSQLLVN</sequence>
<comment type="caution">
    <text evidence="3">The sequence shown here is derived from an EMBL/GenBank/DDBJ whole genome shotgun (WGS) entry which is preliminary data.</text>
</comment>
<dbReference type="SUPFAM" id="SSF52499">
    <property type="entry name" value="Isochorismatase-like hydrolases"/>
    <property type="match status" value="1"/>
</dbReference>
<name>A0A4Q7V8I3_9BURK</name>
<dbReference type="Proteomes" id="UP000293398">
    <property type="component" value="Unassembled WGS sequence"/>
</dbReference>
<organism evidence="3 4">
    <name type="scientific">Advenella incenata</name>
    <dbReference type="NCBI Taxonomy" id="267800"/>
    <lineage>
        <taxon>Bacteria</taxon>
        <taxon>Pseudomonadati</taxon>
        <taxon>Pseudomonadota</taxon>
        <taxon>Betaproteobacteria</taxon>
        <taxon>Burkholderiales</taxon>
        <taxon>Alcaligenaceae</taxon>
    </lineage>
</organism>